<dbReference type="Proteomes" id="UP001651880">
    <property type="component" value="Unassembled WGS sequence"/>
</dbReference>
<dbReference type="Gene3D" id="1.10.3720.10">
    <property type="entry name" value="MetI-like"/>
    <property type="match status" value="1"/>
</dbReference>
<comment type="subcellular location">
    <subcellularLocation>
        <location evidence="1 7">Cell membrane</location>
        <topology evidence="1 7">Multi-pass membrane protein</topology>
    </subcellularLocation>
</comment>
<dbReference type="EMBL" id="JAJEKE010000024">
    <property type="protein sequence ID" value="MCQ1531521.1"/>
    <property type="molecule type" value="Genomic_DNA"/>
</dbReference>
<comment type="caution">
    <text evidence="9">The sequence shown here is derived from an EMBL/GenBank/DDBJ whole genome shotgun (WGS) entry which is preliminary data.</text>
</comment>
<protein>
    <submittedName>
        <fullName evidence="9">ABC transporter permease</fullName>
    </submittedName>
</protein>
<reference evidence="9 10" key="1">
    <citation type="submission" date="2021-10" db="EMBL/GenBank/DDBJ databases">
        <title>Lutispora strain m25 sp. nov., a thermophilic, non-spore-forming bacterium isolated from a lab-scale methanogenic bioreactor digesting anaerobic sludge.</title>
        <authorList>
            <person name="El Houari A."/>
            <person name="Mcdonald J."/>
        </authorList>
    </citation>
    <scope>NUCLEOTIDE SEQUENCE [LARGE SCALE GENOMIC DNA]</scope>
    <source>
        <strain evidence="10">m25</strain>
    </source>
</reference>
<evidence type="ECO:0000256" key="5">
    <source>
        <dbReference type="ARBA" id="ARBA00022989"/>
    </source>
</evidence>
<dbReference type="RefSeq" id="WP_255229070.1">
    <property type="nucleotide sequence ID" value="NZ_JAJEKE010000024.1"/>
</dbReference>
<name>A0ABT1NK01_9FIRM</name>
<feature type="transmembrane region" description="Helical" evidence="7">
    <location>
        <begin position="110"/>
        <end position="131"/>
    </location>
</feature>
<keyword evidence="2 7" id="KW-0813">Transport</keyword>
<evidence type="ECO:0000256" key="3">
    <source>
        <dbReference type="ARBA" id="ARBA00022475"/>
    </source>
</evidence>
<dbReference type="InterPro" id="IPR035906">
    <property type="entry name" value="MetI-like_sf"/>
</dbReference>
<evidence type="ECO:0000256" key="6">
    <source>
        <dbReference type="ARBA" id="ARBA00023136"/>
    </source>
</evidence>
<evidence type="ECO:0000256" key="4">
    <source>
        <dbReference type="ARBA" id="ARBA00022692"/>
    </source>
</evidence>
<dbReference type="PANTHER" id="PTHR30151:SF0">
    <property type="entry name" value="ABC TRANSPORTER PERMEASE PROTEIN MJ0413-RELATED"/>
    <property type="match status" value="1"/>
</dbReference>
<keyword evidence="4 7" id="KW-0812">Transmembrane</keyword>
<dbReference type="PROSITE" id="PS50928">
    <property type="entry name" value="ABC_TM1"/>
    <property type="match status" value="1"/>
</dbReference>
<feature type="transmembrane region" description="Helical" evidence="7">
    <location>
        <begin position="245"/>
        <end position="266"/>
    </location>
</feature>
<dbReference type="PANTHER" id="PTHR30151">
    <property type="entry name" value="ALKANE SULFONATE ABC TRANSPORTER-RELATED, MEMBRANE SUBUNIT"/>
    <property type="match status" value="1"/>
</dbReference>
<evidence type="ECO:0000256" key="2">
    <source>
        <dbReference type="ARBA" id="ARBA00022448"/>
    </source>
</evidence>
<dbReference type="CDD" id="cd06261">
    <property type="entry name" value="TM_PBP2"/>
    <property type="match status" value="1"/>
</dbReference>
<feature type="domain" description="ABC transmembrane type-1" evidence="8">
    <location>
        <begin position="62"/>
        <end position="263"/>
    </location>
</feature>
<feature type="transmembrane region" description="Helical" evidence="7">
    <location>
        <begin position="71"/>
        <end position="90"/>
    </location>
</feature>
<keyword evidence="10" id="KW-1185">Reference proteome</keyword>
<keyword evidence="3" id="KW-1003">Cell membrane</keyword>
<organism evidence="9 10">
    <name type="scientific">Lutispora saccharofermentans</name>
    <dbReference type="NCBI Taxonomy" id="3024236"/>
    <lineage>
        <taxon>Bacteria</taxon>
        <taxon>Bacillati</taxon>
        <taxon>Bacillota</taxon>
        <taxon>Clostridia</taxon>
        <taxon>Lutisporales</taxon>
        <taxon>Lutisporaceae</taxon>
        <taxon>Lutispora</taxon>
    </lineage>
</organism>
<dbReference type="Pfam" id="PF00528">
    <property type="entry name" value="BPD_transp_1"/>
    <property type="match status" value="1"/>
</dbReference>
<evidence type="ECO:0000256" key="1">
    <source>
        <dbReference type="ARBA" id="ARBA00004651"/>
    </source>
</evidence>
<dbReference type="InterPro" id="IPR000515">
    <property type="entry name" value="MetI-like"/>
</dbReference>
<keyword evidence="5 7" id="KW-1133">Transmembrane helix</keyword>
<comment type="similarity">
    <text evidence="7">Belongs to the binding-protein-dependent transport system permease family.</text>
</comment>
<evidence type="ECO:0000259" key="8">
    <source>
        <dbReference type="PROSITE" id="PS50928"/>
    </source>
</evidence>
<evidence type="ECO:0000256" key="7">
    <source>
        <dbReference type="RuleBase" id="RU363032"/>
    </source>
</evidence>
<accession>A0ABT1NK01</accession>
<sequence length="281" mass="30566">MKKFILSTGKSLIGPAIVLLLWTFGAKAIDNRLILPQLGSVLKHFLAPTENVIGLGSLAVNIVISLIRVMLGYIVALLIALPLGIIMGYSKTAYQLANPVIGLFRPIPPIAWVPLVLAWFGITSFATILGLNQGTWYIYLSNFKLSMMFIIFLGTFFPVITSCIHGISQVPNTLIESARVLGAKESNIFFKILIPAAGPTIMNGMRIGLGSAWTSLVSAEMMPGSISGVGYLITHAYELAKIDLVMVGMISIGLIGSLLDFSIRLAGKKRFIWQRETKIDR</sequence>
<feature type="transmembrane region" description="Helical" evidence="7">
    <location>
        <begin position="44"/>
        <end position="64"/>
    </location>
</feature>
<dbReference type="SUPFAM" id="SSF161098">
    <property type="entry name" value="MetI-like"/>
    <property type="match status" value="1"/>
</dbReference>
<evidence type="ECO:0000313" key="9">
    <source>
        <dbReference type="EMBL" id="MCQ1531521.1"/>
    </source>
</evidence>
<proteinExistence type="inferred from homology"/>
<gene>
    <name evidence="9" type="ORF">LJD61_18570</name>
</gene>
<feature type="transmembrane region" description="Helical" evidence="7">
    <location>
        <begin position="143"/>
        <end position="168"/>
    </location>
</feature>
<evidence type="ECO:0000313" key="10">
    <source>
        <dbReference type="Proteomes" id="UP001651880"/>
    </source>
</evidence>
<keyword evidence="6 7" id="KW-0472">Membrane</keyword>